<reference evidence="2 3" key="1">
    <citation type="submission" date="2019-07" db="EMBL/GenBank/DDBJ databases">
        <title>Sulfurimonas paralvinellae sp. nov., a novel mesophilic, hydrogen- and sulfur-oxidizing chemolithoautotroph within the Epsilonproteo- bacteria isolated from a deep-sea hydrothermal vent polychaete nest, reclassification of Thiomicrospira denitrificans as Sulfurimonas denitrificans comb. nov. and emended description of the genus Sulfurimonas.</title>
        <authorList>
            <person name="Wang S."/>
            <person name="Jiang L."/>
            <person name="Shao Z."/>
        </authorList>
    </citation>
    <scope>NUCLEOTIDE SEQUENCE [LARGE SCALE GENOMIC DNA]</scope>
    <source>
        <strain evidence="2 3">GO25</strain>
    </source>
</reference>
<dbReference type="Pfam" id="PF07603">
    <property type="entry name" value="Lcl_C"/>
    <property type="match status" value="1"/>
</dbReference>
<evidence type="ECO:0000313" key="2">
    <source>
        <dbReference type="EMBL" id="QOP45635.1"/>
    </source>
</evidence>
<proteinExistence type="predicted"/>
<dbReference type="RefSeq" id="WP_193111881.1">
    <property type="nucleotide sequence ID" value="NZ_CP041406.1"/>
</dbReference>
<feature type="domain" description="Lcl C-terminal" evidence="1">
    <location>
        <begin position="129"/>
        <end position="231"/>
    </location>
</feature>
<dbReference type="AlphaFoldDB" id="A0A7M1B7K9"/>
<accession>A0A7M1B7K9</accession>
<evidence type="ECO:0000313" key="3">
    <source>
        <dbReference type="Proteomes" id="UP000593580"/>
    </source>
</evidence>
<organism evidence="2 3">
    <name type="scientific">Sulfurimonas paralvinellae</name>
    <dbReference type="NCBI Taxonomy" id="317658"/>
    <lineage>
        <taxon>Bacteria</taxon>
        <taxon>Pseudomonadati</taxon>
        <taxon>Campylobacterota</taxon>
        <taxon>Epsilonproteobacteria</taxon>
        <taxon>Campylobacterales</taxon>
        <taxon>Sulfurimonadaceae</taxon>
        <taxon>Sulfurimonas</taxon>
    </lineage>
</organism>
<protein>
    <submittedName>
        <fullName evidence="2">DUF1566 domain-containing protein</fullName>
    </submittedName>
</protein>
<sequence length="335" mass="39956">MIKLFLLIGISVYFIGCGSTKEVPVKKLITDKPPKQKTIVQQRTKFKLSVQSPNATRIRILNIKPKYKDGILLQKGRYHIEATAKGHITYKKWIDLNKDTTLTIALKRKKNVSQGFIHWREIKDMKYIDGLFWQDQAINKQQKMNWNDAKEYCKDLKIALNDHILIDDFRLPTDEDLVTLRDHNARLDYSGALYWSSTTDIRHRDFAKYVYIGRDKEGWYNKSGKTYVRCVSDKHYPLKLSMKKLIKHFIRHEHYSYLDAYELAVNLKYGKPLIKNSVHEQNHKEKLLLRSEKYNKDKKYFYYKEHLVKEKKNRKKSPDVKFEIINDKLILREIN</sequence>
<keyword evidence="3" id="KW-1185">Reference proteome</keyword>
<dbReference type="InterPro" id="IPR011460">
    <property type="entry name" value="Lcl_C"/>
</dbReference>
<dbReference type="Proteomes" id="UP000593580">
    <property type="component" value="Chromosome"/>
</dbReference>
<evidence type="ECO:0000259" key="1">
    <source>
        <dbReference type="Pfam" id="PF07603"/>
    </source>
</evidence>
<dbReference type="EMBL" id="CP041406">
    <property type="protein sequence ID" value="QOP45635.1"/>
    <property type="molecule type" value="Genomic_DNA"/>
</dbReference>
<dbReference type="KEGG" id="spal:FM071_04770"/>
<gene>
    <name evidence="2" type="ORF">FM071_04770</name>
</gene>
<name>A0A7M1B7K9_9BACT</name>